<dbReference type="InterPro" id="IPR018466">
    <property type="entry name" value="Kre9/Knh1-like_N"/>
</dbReference>
<evidence type="ECO:0000259" key="3">
    <source>
        <dbReference type="Pfam" id="PF10342"/>
    </source>
</evidence>
<feature type="domain" description="Yeast cell wall synthesis Kre9/Knh1-like N-terminal" evidence="3">
    <location>
        <begin position="70"/>
        <end position="162"/>
    </location>
</feature>
<dbReference type="Proteomes" id="UP001160390">
    <property type="component" value="Unassembled WGS sequence"/>
</dbReference>
<organism evidence="4 5">
    <name type="scientific">Clonostachys chloroleuca</name>
    <dbReference type="NCBI Taxonomy" id="1926264"/>
    <lineage>
        <taxon>Eukaryota</taxon>
        <taxon>Fungi</taxon>
        <taxon>Dikarya</taxon>
        <taxon>Ascomycota</taxon>
        <taxon>Pezizomycotina</taxon>
        <taxon>Sordariomycetes</taxon>
        <taxon>Hypocreomycetidae</taxon>
        <taxon>Hypocreales</taxon>
        <taxon>Bionectriaceae</taxon>
        <taxon>Clonostachys</taxon>
    </lineage>
</organism>
<dbReference type="EMBL" id="CABFNP030000823">
    <property type="protein sequence ID" value="CAI6088275.1"/>
    <property type="molecule type" value="Genomic_DNA"/>
</dbReference>
<keyword evidence="1 2" id="KW-0732">Signal</keyword>
<feature type="chain" id="PRO_5041394807" description="Yeast cell wall synthesis Kre9/Knh1-like N-terminal domain-containing protein" evidence="2">
    <location>
        <begin position="23"/>
        <end position="163"/>
    </location>
</feature>
<sequence>MLSRSLLTVLGALGYLSQDINAENHGNADARDLSRRYDNNQPTTLSTAIVPTATATASLETGVGFWPAYTPEKDQNVKFGDSLKITWGYDPRWNGKLAITLIGGAAQDEQTALGVIAEHVENKQGYYIWNVTNEFVGKHAVYGFSVLYQDGKTGQYSMPFHIV</sequence>
<evidence type="ECO:0000256" key="2">
    <source>
        <dbReference type="SAM" id="SignalP"/>
    </source>
</evidence>
<name>A0AA35Q1Q0_9HYPO</name>
<comment type="caution">
    <text evidence="4">The sequence shown here is derived from an EMBL/GenBank/DDBJ whole genome shotgun (WGS) entry which is preliminary data.</text>
</comment>
<dbReference type="AlphaFoldDB" id="A0AA35Q1Q0"/>
<evidence type="ECO:0000313" key="4">
    <source>
        <dbReference type="EMBL" id="CAI6088275.1"/>
    </source>
</evidence>
<keyword evidence="5" id="KW-1185">Reference proteome</keyword>
<feature type="signal peptide" evidence="2">
    <location>
        <begin position="1"/>
        <end position="22"/>
    </location>
</feature>
<protein>
    <recommendedName>
        <fullName evidence="3">Yeast cell wall synthesis Kre9/Knh1-like N-terminal domain-containing protein</fullName>
    </recommendedName>
</protein>
<gene>
    <name evidence="4" type="ORF">CCHLO57077_00010722</name>
</gene>
<reference evidence="4" key="1">
    <citation type="submission" date="2023-01" db="EMBL/GenBank/DDBJ databases">
        <authorList>
            <person name="Piombo E."/>
        </authorList>
    </citation>
    <scope>NUCLEOTIDE SEQUENCE</scope>
</reference>
<evidence type="ECO:0000313" key="5">
    <source>
        <dbReference type="Proteomes" id="UP001160390"/>
    </source>
</evidence>
<dbReference type="Pfam" id="PF10342">
    <property type="entry name" value="Kre9_KNH"/>
    <property type="match status" value="1"/>
</dbReference>
<proteinExistence type="predicted"/>
<accession>A0AA35Q1Q0</accession>
<evidence type="ECO:0000256" key="1">
    <source>
        <dbReference type="ARBA" id="ARBA00022729"/>
    </source>
</evidence>